<protein>
    <submittedName>
        <fullName evidence="3">NADP-dependent oxidoreductase domain-containing protein</fullName>
    </submittedName>
</protein>
<organism evidence="2 3">
    <name type="scientific">Acrobeloides nanus</name>
    <dbReference type="NCBI Taxonomy" id="290746"/>
    <lineage>
        <taxon>Eukaryota</taxon>
        <taxon>Metazoa</taxon>
        <taxon>Ecdysozoa</taxon>
        <taxon>Nematoda</taxon>
        <taxon>Chromadorea</taxon>
        <taxon>Rhabditida</taxon>
        <taxon>Tylenchina</taxon>
        <taxon>Cephalobomorpha</taxon>
        <taxon>Cephaloboidea</taxon>
        <taxon>Cephalobidae</taxon>
        <taxon>Acrobeloides</taxon>
    </lineage>
</organism>
<reference evidence="3" key="1">
    <citation type="submission" date="2022-11" db="UniProtKB">
        <authorList>
            <consortium name="WormBaseParasite"/>
        </authorList>
    </citation>
    <scope>IDENTIFICATION</scope>
</reference>
<feature type="domain" description="NADP-dependent oxidoreductase" evidence="1">
    <location>
        <begin position="19"/>
        <end position="83"/>
    </location>
</feature>
<dbReference type="GO" id="GO:0016491">
    <property type="term" value="F:oxidoreductase activity"/>
    <property type="evidence" value="ECO:0007669"/>
    <property type="project" value="InterPro"/>
</dbReference>
<keyword evidence="2" id="KW-1185">Reference proteome</keyword>
<dbReference type="WBParaSite" id="ACRNAN_scaffold16856.g29581.t1">
    <property type="protein sequence ID" value="ACRNAN_scaffold16856.g29581.t1"/>
    <property type="gene ID" value="ACRNAN_scaffold16856.g29581"/>
</dbReference>
<dbReference type="Gene3D" id="3.20.20.100">
    <property type="entry name" value="NADP-dependent oxidoreductase domain"/>
    <property type="match status" value="2"/>
</dbReference>
<dbReference type="AlphaFoldDB" id="A0A914D0X6"/>
<name>A0A914D0X6_9BILA</name>
<evidence type="ECO:0000313" key="3">
    <source>
        <dbReference type="WBParaSite" id="ACRNAN_scaffold16856.g29581.t1"/>
    </source>
</evidence>
<dbReference type="SUPFAM" id="SSF51430">
    <property type="entry name" value="NAD(P)-linked oxidoreductase"/>
    <property type="match status" value="1"/>
</dbReference>
<dbReference type="Proteomes" id="UP000887540">
    <property type="component" value="Unplaced"/>
</dbReference>
<proteinExistence type="predicted"/>
<dbReference type="InterPro" id="IPR020471">
    <property type="entry name" value="AKR"/>
</dbReference>
<evidence type="ECO:0000259" key="1">
    <source>
        <dbReference type="Pfam" id="PF00248"/>
    </source>
</evidence>
<dbReference type="PANTHER" id="PTHR11732">
    <property type="entry name" value="ALDO/KETO REDUCTASE"/>
    <property type="match status" value="1"/>
</dbReference>
<dbReference type="Pfam" id="PF00248">
    <property type="entry name" value="Aldo_ket_red"/>
    <property type="match status" value="1"/>
</dbReference>
<evidence type="ECO:0000313" key="2">
    <source>
        <dbReference type="Proteomes" id="UP000887540"/>
    </source>
</evidence>
<sequence>MATQLPRLTLSNGLQFPNIGYGTGGLTDAEILKKSLAVMIESGYRYIDTAQTYTNEHIIGEFLDETIKSGKLKRKDIFITSKVECHVYCQTYDLHEFCKKLGIVVTSYSTLGNPGRPAHYKKEGDQDPLKHPYVLELAQKYKKDPAQ</sequence>
<dbReference type="InterPro" id="IPR023210">
    <property type="entry name" value="NADP_OxRdtase_dom"/>
</dbReference>
<dbReference type="InterPro" id="IPR036812">
    <property type="entry name" value="NAD(P)_OxRdtase_dom_sf"/>
</dbReference>
<accession>A0A914D0X6</accession>